<dbReference type="STRING" id="69322.SAMN05443669_10561"/>
<keyword evidence="2" id="KW-1185">Reference proteome</keyword>
<accession>A0A1M7KPU7</accession>
<dbReference type="Gene3D" id="2.60.40.10">
    <property type="entry name" value="Immunoglobulins"/>
    <property type="match status" value="5"/>
</dbReference>
<proteinExistence type="predicted"/>
<name>A0A1M7KPU7_9FLAO</name>
<evidence type="ECO:0008006" key="3">
    <source>
        <dbReference type="Google" id="ProtNLM"/>
    </source>
</evidence>
<evidence type="ECO:0000313" key="2">
    <source>
        <dbReference type="Proteomes" id="UP000184260"/>
    </source>
</evidence>
<sequence length="1334" mass="140207">MKKLYSKSKIVYPLNRIIFTAIFFLGLAFSLNAQVKVPFKERTSTFTPLKKTYNVKGDFTMIGNTNLTLQNYADNETNNNPMVYVDIDNDSNTWNSSSSTLSLPTDNGVASSCSNIVYAGLYWTGRASDSNTSGYIVTATKGNTNRDFDKRNISLKGPGESNYTNITASSIGNVNEIYYPTTSDGYMYSAYAEVTQYVKDHGVGEYFAADIALKQGNGGGTGFYGGWGLIVIYENSSMKNRDITIFDGHAYVQGSTTINHQIDVTGFNAVPSGNVGVKLGMIAGEGDRGISGDYFQIQKKNSTDYVTLNHSSNSTNNFFNSSIQTGGNQRNPSLLNNTGLDINMFTIPNTDNSIIGNNQTSTKFKYGSTQDTYVIFAIAMAVDAYVPDIEGIITATKINNLPVSGTNPTTALPGEELEYKIQIKNRGTEAINNTKVVIPIPYNVTYVPNSASKIINFTPNPSPNTLTYEPTVGANGSIVWDFGTLPLPSNGDINSVLAELSFKFKVTEDCTLLKNANCNNVVSVIGFLSGAGSVSTVKVIDKSLIQGYTSGGNCQGTAIPTPYITTIDAANYVNANCQATPPITAFTFCNAGSTIPITAVAGAFPTGATFYNSYPVVSGTTIQYTINKPFPATVGTSTYYAVPPGVSSGCYFQFTITVSSITSLPTVTDVKYCIGENTVPLSATASNPSYNLYYYTSETSSAQMSITPSSTTVGETTFYVAEGQTNSCIGPKKTIKVTIYPKPMVTAPAIKTFEGCETSAITGLTYSETEVNITLSQFTTAGGTFTNNNSVGTYSISYQDSKNGDCPIVVERVYKITTICGATVAKQTIKIQDTTAPVITGTLSDSNIEGCSLGDLPPALKTVAALESLGLSIGDNCTSDSNISVSSSDVSSGNLPTLITRTYTISDKCNNQTTLIQKIIIDDTVAPVKPVLADVIGECAATVTAPTTTDVCSGNAIVGTTSDPLSYTTQGTYTITWTFNDGNGNTTTATQKVIVKDTVAPVKPVLADVTGECAATVTVPTTTDVCSGNAIVGTTSDPLSYTSQGTYTITWTFNDGNGNTTTATQKVIVKDTVAPVKPVLADVTGECAATVTVPTTTDVCSGNAIVGTTSDPLSYTSQGTYTITWTFNDGNGNTTTATQKVIVKDTVAPVKPVLADVTGECAATVTVPTTTDVCSGNAIVGTTSDPLSYTTQGTYTITWTFNDGNGNTTTATQKVIVKDTVAPVKPVLADVTGECAATVTAPTTTDVCSGNAIVGTTSDPLSYTSQGTYTITWTFNDGNGNTTTATQKVIVKDTVAPVKPVLADVTGECAATVTAPTTTDVCSGNAIVGTTSDP</sequence>
<gene>
    <name evidence="1" type="ORF">SAMN05443669_10561</name>
</gene>
<dbReference type="PANTHER" id="PTHR46343">
    <property type="entry name" value="HYR DOMAIN-CONTAINING PROTEIN"/>
    <property type="match status" value="1"/>
</dbReference>
<evidence type="ECO:0000313" key="1">
    <source>
        <dbReference type="EMBL" id="SHM67535.1"/>
    </source>
</evidence>
<organism evidence="1 2">
    <name type="scientific">Flavobacterium xanthum</name>
    <dbReference type="NCBI Taxonomy" id="69322"/>
    <lineage>
        <taxon>Bacteria</taxon>
        <taxon>Pseudomonadati</taxon>
        <taxon>Bacteroidota</taxon>
        <taxon>Flavobacteriia</taxon>
        <taxon>Flavobacteriales</taxon>
        <taxon>Flavobacteriaceae</taxon>
        <taxon>Flavobacterium</taxon>
    </lineage>
</organism>
<dbReference type="InterPro" id="IPR013783">
    <property type="entry name" value="Ig-like_fold"/>
</dbReference>
<dbReference type="EMBL" id="FRBU01000056">
    <property type="protein sequence ID" value="SHM67535.1"/>
    <property type="molecule type" value="Genomic_DNA"/>
</dbReference>
<dbReference type="OrthoDB" id="599464at2"/>
<dbReference type="InterPro" id="IPR043555">
    <property type="entry name" value="SRPX-like"/>
</dbReference>
<dbReference type="NCBIfam" id="TIGR01451">
    <property type="entry name" value="B_ant_repeat"/>
    <property type="match status" value="1"/>
</dbReference>
<dbReference type="InterPro" id="IPR047589">
    <property type="entry name" value="DUF11_rpt"/>
</dbReference>
<protein>
    <recommendedName>
        <fullName evidence="3">HYR domain-containing protein</fullName>
    </recommendedName>
</protein>
<feature type="non-terminal residue" evidence="1">
    <location>
        <position position="1334"/>
    </location>
</feature>
<dbReference type="PANTHER" id="PTHR46343:SF2">
    <property type="entry name" value="SUSHI_VON WILLEBRAND FACTOR TYPE A_EGF_PENTRAXIN DOMAIN-CONTAINING 1"/>
    <property type="match status" value="1"/>
</dbReference>
<dbReference type="Proteomes" id="UP000184260">
    <property type="component" value="Unassembled WGS sequence"/>
</dbReference>
<dbReference type="RefSeq" id="WP_073355498.1">
    <property type="nucleotide sequence ID" value="NZ_FRBU01000056.1"/>
</dbReference>
<reference evidence="2" key="1">
    <citation type="submission" date="2016-11" db="EMBL/GenBank/DDBJ databases">
        <authorList>
            <person name="Varghese N."/>
            <person name="Submissions S."/>
        </authorList>
    </citation>
    <scope>NUCLEOTIDE SEQUENCE [LARGE SCALE GENOMIC DNA]</scope>
    <source>
        <strain evidence="2">DSM 3661</strain>
    </source>
</reference>